<dbReference type="InterPro" id="IPR012340">
    <property type="entry name" value="NA-bd_OB-fold"/>
</dbReference>
<dbReference type="STRING" id="70415.A0A5S6QT62"/>
<feature type="region of interest" description="Disordered" evidence="2">
    <location>
        <begin position="1"/>
        <end position="54"/>
    </location>
</feature>
<proteinExistence type="inferred from homology"/>
<evidence type="ECO:0000256" key="1">
    <source>
        <dbReference type="ARBA" id="ARBA00009841"/>
    </source>
</evidence>
<dbReference type="WBParaSite" id="TMUE_2000010092.1">
    <property type="protein sequence ID" value="TMUE_2000010092.1"/>
    <property type="gene ID" value="WBGene00291397"/>
</dbReference>
<dbReference type="AlphaFoldDB" id="A0A5S6QT62"/>
<reference evidence="3" key="2">
    <citation type="submission" date="2014-03" db="EMBL/GenBank/DDBJ databases">
        <title>The whipworm genome and dual-species transcriptomics of an intimate host-pathogen interaction.</title>
        <authorList>
            <person name="Foth B.J."/>
            <person name="Tsai I.J."/>
            <person name="Reid A.J."/>
            <person name="Bancroft A.J."/>
            <person name="Nichol S."/>
            <person name="Tracey A."/>
            <person name="Holroyd N."/>
            <person name="Cotton J.A."/>
            <person name="Stanley E.J."/>
            <person name="Zarowiecki M."/>
            <person name="Liu J.Z."/>
            <person name="Huckvale T."/>
            <person name="Cooper P.J."/>
            <person name="Grencis R.K."/>
            <person name="Berriman M."/>
        </authorList>
    </citation>
    <scope>NUCLEOTIDE SEQUENCE [LARGE SCALE GENOMIC DNA]</scope>
    <source>
        <strain evidence="3">Edinburgh</strain>
    </source>
</reference>
<dbReference type="Proteomes" id="UP000046395">
    <property type="component" value="Unassembled WGS sequence"/>
</dbReference>
<feature type="compositionally biased region" description="Basic residues" evidence="2">
    <location>
        <begin position="21"/>
        <end position="33"/>
    </location>
</feature>
<dbReference type="InterPro" id="IPR003750">
    <property type="entry name" value="Put_MeTrfase-C9orf114-like"/>
</dbReference>
<dbReference type="SUPFAM" id="SSF75217">
    <property type="entry name" value="alpha/beta knot"/>
    <property type="match status" value="1"/>
</dbReference>
<dbReference type="Pfam" id="PF02598">
    <property type="entry name" value="Methyltrn_RNA_3"/>
    <property type="match status" value="1"/>
</dbReference>
<dbReference type="CDD" id="cd18086">
    <property type="entry name" value="HsC9orf114-like"/>
    <property type="match status" value="1"/>
</dbReference>
<dbReference type="SUPFAM" id="SSF50249">
    <property type="entry name" value="Nucleic acid-binding proteins"/>
    <property type="match status" value="1"/>
</dbReference>
<dbReference type="PANTHER" id="PTHR12150">
    <property type="entry name" value="CLASS IV SAM-BINDING METHYLTRANSFERASE-RELATED"/>
    <property type="match status" value="1"/>
</dbReference>
<comment type="similarity">
    <text evidence="1">Belongs to the class IV-like SAM-binding methyltransferase superfamily.</text>
</comment>
<evidence type="ECO:0000313" key="4">
    <source>
        <dbReference type="WBParaSite" id="TMUE_0000000141.1"/>
    </source>
</evidence>
<dbReference type="Gene3D" id="2.40.50.140">
    <property type="entry name" value="Nucleic acid-binding proteins"/>
    <property type="match status" value="1"/>
</dbReference>
<accession>A0A5S6QT62</accession>
<protein>
    <submittedName>
        <fullName evidence="4 5">Uncharacterized protein</fullName>
    </submittedName>
</protein>
<keyword evidence="3" id="KW-1185">Reference proteome</keyword>
<dbReference type="Gene3D" id="3.40.1280.10">
    <property type="match status" value="1"/>
</dbReference>
<evidence type="ECO:0000256" key="2">
    <source>
        <dbReference type="SAM" id="MobiDB-lite"/>
    </source>
</evidence>
<name>A0A5S6QT62_TRIMR</name>
<reference evidence="3" key="1">
    <citation type="submission" date="2013-11" db="EMBL/GenBank/DDBJ databases">
        <authorList>
            <person name="Aslett M."/>
        </authorList>
    </citation>
    <scope>NUCLEOTIDE SEQUENCE [LARGE SCALE GENOMIC DNA]</scope>
    <source>
        <strain evidence="3">Edinburgh</strain>
    </source>
</reference>
<dbReference type="WBParaSite" id="TMUE_0000000141.1">
    <property type="protein sequence ID" value="TMUE_0000000141.1"/>
    <property type="gene ID" value="WBGene00296089"/>
</dbReference>
<evidence type="ECO:0000313" key="5">
    <source>
        <dbReference type="WBParaSite" id="TMUE_2000010092.1"/>
    </source>
</evidence>
<dbReference type="PANTHER" id="PTHR12150:SF13">
    <property type="entry name" value="METHYLTRANSFERASE C9ORF114-RELATED"/>
    <property type="match status" value="1"/>
</dbReference>
<evidence type="ECO:0000313" key="3">
    <source>
        <dbReference type="Proteomes" id="UP000046395"/>
    </source>
</evidence>
<dbReference type="InterPro" id="IPR029028">
    <property type="entry name" value="Alpha/beta_knot_MTases"/>
</dbReference>
<organism evidence="3 5">
    <name type="scientific">Trichuris muris</name>
    <name type="common">Mouse whipworm</name>
    <dbReference type="NCBI Taxonomy" id="70415"/>
    <lineage>
        <taxon>Eukaryota</taxon>
        <taxon>Metazoa</taxon>
        <taxon>Ecdysozoa</taxon>
        <taxon>Nematoda</taxon>
        <taxon>Enoplea</taxon>
        <taxon>Dorylaimia</taxon>
        <taxon>Trichinellida</taxon>
        <taxon>Trichuridae</taxon>
        <taxon>Trichuris</taxon>
    </lineage>
</organism>
<reference evidence="4 5" key="3">
    <citation type="submission" date="2019-12" db="UniProtKB">
        <authorList>
            <consortium name="WormBaseParasite"/>
        </authorList>
    </citation>
    <scope>IDENTIFICATION</scope>
</reference>
<dbReference type="InterPro" id="IPR029026">
    <property type="entry name" value="tRNA_m1G_MTases_N"/>
</dbReference>
<sequence length="375" mass="41482">MDSSNGAEVSRSAAEENGTMRHQRKLAKKRHRSLQQFEEVPGSSSDKRSRVDAECQEAEGVPGNYVNRGRQFTVSVAVPGSILENAQSHKLRSYLAGQIARTLTIFCIDEVVVYDEVAQLTTSDCDLIERGLYRGNNGNALMVKILRFLECPQYLRKSLFPLSPDLRCAGLLNPLNSFHHLEKDELSVPFREAIVLEKPSKSGRGSRCYAGLKRDVEIDKYLIPGTRVTLETLDTSAGRAWRRAKVVSPLKPVKTIGCYWGYNVRLAKSLRGALSESPYEGGYDLLIGTSDKGENVNEVALPNFRHALIVFGGLKGIEYGVENDEGICTDDITSLFHLYINTCPNQGCRSIRTEEAMLITLSALQPKIHAAVSSS</sequence>